<sequence>MIDSKLTFLTWLAIANTTISSHRLLSVSNTNAMLLPREMLSTFHLDNLKFTKVTNIVSYQNLLLSRCITDQLSFFRLKSYGTLSLESSIFREGKFEAIGKNVHVVKSKFYMKSNNFFKVENSAVATYKFADFSSKTTSKPILMFNNVKKIDIDICNFTNVVAGALKTAKSESTKIYFGVFNKCQSDIGGAIYSDSKEFFAEQSYFVECSASKTGGSLYFTRSNLNSKIITTYFVDNMSPAGNSIVNEGQLEVLNCIFTNESQREVIGSYKSFSNQFSFNKRYLEYIPTPSNTATQSYLPIPTVEAQAPIQEADEIPLNKILIAVAIAVVCVIVVVLIGFFVYWRMKKQRNTIYASDNEVKDENEMGTVEIKSKYTLSKVYSSEV</sequence>
<dbReference type="Proteomes" id="UP001470230">
    <property type="component" value="Unassembled WGS sequence"/>
</dbReference>
<gene>
    <name evidence="2" type="ORF">M9Y10_038619</name>
</gene>
<keyword evidence="1" id="KW-1133">Transmembrane helix</keyword>
<feature type="transmembrane region" description="Helical" evidence="1">
    <location>
        <begin position="320"/>
        <end position="343"/>
    </location>
</feature>
<dbReference type="EMBL" id="JAPFFF010000006">
    <property type="protein sequence ID" value="KAK8887569.1"/>
    <property type="molecule type" value="Genomic_DNA"/>
</dbReference>
<reference evidence="2 3" key="1">
    <citation type="submission" date="2024-04" db="EMBL/GenBank/DDBJ databases">
        <title>Tritrichomonas musculus Genome.</title>
        <authorList>
            <person name="Alves-Ferreira E."/>
            <person name="Grigg M."/>
            <person name="Lorenzi H."/>
            <person name="Galac M."/>
        </authorList>
    </citation>
    <scope>NUCLEOTIDE SEQUENCE [LARGE SCALE GENOMIC DNA]</scope>
    <source>
        <strain evidence="2 3">EAF2021</strain>
    </source>
</reference>
<comment type="caution">
    <text evidence="2">The sequence shown here is derived from an EMBL/GenBank/DDBJ whole genome shotgun (WGS) entry which is preliminary data.</text>
</comment>
<evidence type="ECO:0008006" key="4">
    <source>
        <dbReference type="Google" id="ProtNLM"/>
    </source>
</evidence>
<keyword evidence="3" id="KW-1185">Reference proteome</keyword>
<organism evidence="2 3">
    <name type="scientific">Tritrichomonas musculus</name>
    <dbReference type="NCBI Taxonomy" id="1915356"/>
    <lineage>
        <taxon>Eukaryota</taxon>
        <taxon>Metamonada</taxon>
        <taxon>Parabasalia</taxon>
        <taxon>Tritrichomonadida</taxon>
        <taxon>Tritrichomonadidae</taxon>
        <taxon>Tritrichomonas</taxon>
    </lineage>
</organism>
<name>A0ABR2K8Z1_9EUKA</name>
<accession>A0ABR2K8Z1</accession>
<evidence type="ECO:0000313" key="3">
    <source>
        <dbReference type="Proteomes" id="UP001470230"/>
    </source>
</evidence>
<proteinExistence type="predicted"/>
<protein>
    <recommendedName>
        <fullName evidence="4">Surface antigen BspA-like</fullName>
    </recommendedName>
</protein>
<evidence type="ECO:0000256" key="1">
    <source>
        <dbReference type="SAM" id="Phobius"/>
    </source>
</evidence>
<evidence type="ECO:0000313" key="2">
    <source>
        <dbReference type="EMBL" id="KAK8887569.1"/>
    </source>
</evidence>
<keyword evidence="1" id="KW-0472">Membrane</keyword>
<keyword evidence="1" id="KW-0812">Transmembrane</keyword>